<dbReference type="AlphaFoldDB" id="A0A238YXH4"/>
<evidence type="ECO:0000256" key="17">
    <source>
        <dbReference type="SAM" id="Phobius"/>
    </source>
</evidence>
<keyword evidence="6" id="KW-0444">Lipid biosynthesis</keyword>
<name>A0A238YXH4_9BACT</name>
<evidence type="ECO:0000256" key="12">
    <source>
        <dbReference type="ARBA" id="ARBA00023209"/>
    </source>
</evidence>
<dbReference type="PROSITE" id="PS00379">
    <property type="entry name" value="CDP_ALCOHOL_P_TRANSF"/>
    <property type="match status" value="1"/>
</dbReference>
<keyword evidence="9 17" id="KW-1133">Transmembrane helix</keyword>
<gene>
    <name evidence="18" type="ORF">SAMN06265340_10552</name>
</gene>
<keyword evidence="12" id="KW-0594">Phospholipid biosynthesis</keyword>
<keyword evidence="19" id="KW-1185">Reference proteome</keyword>
<dbReference type="GO" id="GO:0008444">
    <property type="term" value="F:CDP-diacylglycerol-glycerol-3-phosphate 3-phosphatidyltransferase activity"/>
    <property type="evidence" value="ECO:0007669"/>
    <property type="project" value="UniProtKB-UniRule"/>
</dbReference>
<dbReference type="PANTHER" id="PTHR14269:SF62">
    <property type="entry name" value="CDP-DIACYLGLYCEROL--GLYCEROL-3-PHOSPHATE 3-PHOSPHATIDYLTRANSFERASE 1, CHLOROPLASTIC"/>
    <property type="match status" value="1"/>
</dbReference>
<proteinExistence type="inferred from homology"/>
<feature type="transmembrane region" description="Helical" evidence="17">
    <location>
        <begin position="144"/>
        <end position="164"/>
    </location>
</feature>
<sequence length="169" mass="18590">MSAIPNILTILRIIFIPFIVFFIIEGMYFISIILFVISAFTDFLDGYLARKMRSVSNFGKLFDPVADKILTSSVLIALSYKHLCDPYSVTAIVAREEAVTGLRAIAASKGIVLPAGNLGKIKTVLLMVSIITLLSGFLKLGGYLLLFSAAVAVYSGVLYFYHFFKSVEE</sequence>
<evidence type="ECO:0000256" key="14">
    <source>
        <dbReference type="ARBA" id="ARBA00048586"/>
    </source>
</evidence>
<comment type="catalytic activity">
    <reaction evidence="14">
        <text>a CDP-1,2-diacyl-sn-glycerol + sn-glycerol 3-phosphate = a 1,2-diacyl-sn-glycero-3-phospho-(1'-sn-glycero-3'-phosphate) + CMP + H(+)</text>
        <dbReference type="Rhea" id="RHEA:12593"/>
        <dbReference type="ChEBI" id="CHEBI:15378"/>
        <dbReference type="ChEBI" id="CHEBI:57597"/>
        <dbReference type="ChEBI" id="CHEBI:58332"/>
        <dbReference type="ChEBI" id="CHEBI:60110"/>
        <dbReference type="ChEBI" id="CHEBI:60377"/>
        <dbReference type="EC" id="2.7.8.5"/>
    </reaction>
</comment>
<evidence type="ECO:0000256" key="7">
    <source>
        <dbReference type="ARBA" id="ARBA00022679"/>
    </source>
</evidence>
<dbReference type="NCBIfam" id="TIGR00560">
    <property type="entry name" value="pgsA"/>
    <property type="match status" value="1"/>
</dbReference>
<dbReference type="InterPro" id="IPR050324">
    <property type="entry name" value="CDP-alcohol_PTase-I"/>
</dbReference>
<dbReference type="Gene3D" id="1.20.120.1760">
    <property type="match status" value="1"/>
</dbReference>
<comment type="subcellular location">
    <subcellularLocation>
        <location evidence="1">Membrane</location>
        <topology evidence="1">Multi-pass membrane protein</topology>
    </subcellularLocation>
</comment>
<evidence type="ECO:0000256" key="1">
    <source>
        <dbReference type="ARBA" id="ARBA00004141"/>
    </source>
</evidence>
<dbReference type="GO" id="GO:0016020">
    <property type="term" value="C:membrane"/>
    <property type="evidence" value="ECO:0007669"/>
    <property type="project" value="UniProtKB-SubCell"/>
</dbReference>
<dbReference type="EMBL" id="FZOB01000005">
    <property type="protein sequence ID" value="SNR75323.1"/>
    <property type="molecule type" value="Genomic_DNA"/>
</dbReference>
<evidence type="ECO:0000256" key="9">
    <source>
        <dbReference type="ARBA" id="ARBA00022989"/>
    </source>
</evidence>
<feature type="transmembrane region" description="Helical" evidence="17">
    <location>
        <begin position="7"/>
        <end position="24"/>
    </location>
</feature>
<protein>
    <recommendedName>
        <fullName evidence="5 15">CDP-diacylglycerol--glycerol-3-phosphate 3-phosphatidyltransferase</fullName>
        <ecNumber evidence="4 15">2.7.8.5</ecNumber>
    </recommendedName>
</protein>
<dbReference type="InterPro" id="IPR000462">
    <property type="entry name" value="CDP-OH_P_trans"/>
</dbReference>
<keyword evidence="10" id="KW-0443">Lipid metabolism</keyword>
<evidence type="ECO:0000256" key="10">
    <source>
        <dbReference type="ARBA" id="ARBA00023098"/>
    </source>
</evidence>
<keyword evidence="13" id="KW-1208">Phospholipid metabolism</keyword>
<comment type="similarity">
    <text evidence="3 16">Belongs to the CDP-alcohol phosphatidyltransferase class-I family.</text>
</comment>
<evidence type="ECO:0000256" key="3">
    <source>
        <dbReference type="ARBA" id="ARBA00010441"/>
    </source>
</evidence>
<evidence type="ECO:0000256" key="2">
    <source>
        <dbReference type="ARBA" id="ARBA00005042"/>
    </source>
</evidence>
<evidence type="ECO:0000313" key="19">
    <source>
        <dbReference type="Proteomes" id="UP000198405"/>
    </source>
</evidence>
<organism evidence="18 19">
    <name type="scientific">Desulfurobacterium atlanticum</name>
    <dbReference type="NCBI Taxonomy" id="240169"/>
    <lineage>
        <taxon>Bacteria</taxon>
        <taxon>Pseudomonadati</taxon>
        <taxon>Aquificota</taxon>
        <taxon>Aquificia</taxon>
        <taxon>Desulfurobacteriales</taxon>
        <taxon>Desulfurobacteriaceae</taxon>
        <taxon>Desulfurobacterium</taxon>
    </lineage>
</organism>
<dbReference type="RefSeq" id="WP_089322942.1">
    <property type="nucleotide sequence ID" value="NZ_FZOB01000005.1"/>
</dbReference>
<evidence type="ECO:0000256" key="6">
    <source>
        <dbReference type="ARBA" id="ARBA00022516"/>
    </source>
</evidence>
<reference evidence="19" key="1">
    <citation type="submission" date="2017-06" db="EMBL/GenBank/DDBJ databases">
        <authorList>
            <person name="Varghese N."/>
            <person name="Submissions S."/>
        </authorList>
    </citation>
    <scope>NUCLEOTIDE SEQUENCE [LARGE SCALE GENOMIC DNA]</scope>
    <source>
        <strain evidence="19">DSM 15668</strain>
    </source>
</reference>
<evidence type="ECO:0000256" key="8">
    <source>
        <dbReference type="ARBA" id="ARBA00022692"/>
    </source>
</evidence>
<dbReference type="PANTHER" id="PTHR14269">
    <property type="entry name" value="CDP-DIACYLGLYCEROL--GLYCEROL-3-PHOSPHATE 3-PHOSPHATIDYLTRANSFERASE-RELATED"/>
    <property type="match status" value="1"/>
</dbReference>
<dbReference type="EC" id="2.7.8.5" evidence="4 15"/>
<evidence type="ECO:0000256" key="15">
    <source>
        <dbReference type="NCBIfam" id="TIGR00560"/>
    </source>
</evidence>
<dbReference type="InterPro" id="IPR043130">
    <property type="entry name" value="CDP-OH_PTrfase_TM_dom"/>
</dbReference>
<evidence type="ECO:0000256" key="11">
    <source>
        <dbReference type="ARBA" id="ARBA00023136"/>
    </source>
</evidence>
<keyword evidence="8 17" id="KW-0812">Transmembrane</keyword>
<keyword evidence="11 17" id="KW-0472">Membrane</keyword>
<evidence type="ECO:0000313" key="18">
    <source>
        <dbReference type="EMBL" id="SNR75323.1"/>
    </source>
</evidence>
<dbReference type="Proteomes" id="UP000198405">
    <property type="component" value="Unassembled WGS sequence"/>
</dbReference>
<dbReference type="Pfam" id="PF01066">
    <property type="entry name" value="CDP-OH_P_transf"/>
    <property type="match status" value="1"/>
</dbReference>
<evidence type="ECO:0000256" key="13">
    <source>
        <dbReference type="ARBA" id="ARBA00023264"/>
    </source>
</evidence>
<dbReference type="InterPro" id="IPR048254">
    <property type="entry name" value="CDP_ALCOHOL_P_TRANSF_CS"/>
</dbReference>
<dbReference type="GO" id="GO:0046474">
    <property type="term" value="P:glycerophospholipid biosynthetic process"/>
    <property type="evidence" value="ECO:0007669"/>
    <property type="project" value="TreeGrafter"/>
</dbReference>
<dbReference type="PIRSF" id="PIRSF000847">
    <property type="entry name" value="Phos_ph_gly_syn"/>
    <property type="match status" value="1"/>
</dbReference>
<evidence type="ECO:0000256" key="4">
    <source>
        <dbReference type="ARBA" id="ARBA00013170"/>
    </source>
</evidence>
<evidence type="ECO:0000256" key="16">
    <source>
        <dbReference type="RuleBase" id="RU003750"/>
    </source>
</evidence>
<keyword evidence="7 16" id="KW-0808">Transferase</keyword>
<evidence type="ECO:0000256" key="5">
    <source>
        <dbReference type="ARBA" id="ARBA00014944"/>
    </source>
</evidence>
<accession>A0A238YXH4</accession>
<dbReference type="OrthoDB" id="9796672at2"/>
<comment type="pathway">
    <text evidence="2">Phospholipid metabolism; phosphatidylglycerol biosynthesis; phosphatidylglycerol from CDP-diacylglycerol: step 1/2.</text>
</comment>
<dbReference type="InterPro" id="IPR004570">
    <property type="entry name" value="Phosphatidylglycerol_P_synth"/>
</dbReference>